<dbReference type="Gene3D" id="1.25.40.10">
    <property type="entry name" value="Tetratricopeptide repeat domain"/>
    <property type="match status" value="2"/>
</dbReference>
<reference evidence="2 3" key="1">
    <citation type="submission" date="2023-07" db="EMBL/GenBank/DDBJ databases">
        <title>Genomic Encyclopedia of Type Strains, Phase IV (KMG-IV): sequencing the most valuable type-strain genomes for metagenomic binning, comparative biology and taxonomic classification.</title>
        <authorList>
            <person name="Goeker M."/>
        </authorList>
    </citation>
    <scope>NUCLEOTIDE SEQUENCE [LARGE SCALE GENOMIC DNA]</scope>
    <source>
        <strain evidence="2 3">DSM 46876</strain>
    </source>
</reference>
<dbReference type="Proteomes" id="UP001238450">
    <property type="component" value="Unassembled WGS sequence"/>
</dbReference>
<dbReference type="CDD" id="cd00093">
    <property type="entry name" value="HTH_XRE"/>
    <property type="match status" value="1"/>
</dbReference>
<comment type="caution">
    <text evidence="2">The sequence shown here is derived from an EMBL/GenBank/DDBJ whole genome shotgun (WGS) entry which is preliminary data.</text>
</comment>
<dbReference type="SUPFAM" id="SSF48452">
    <property type="entry name" value="TPR-like"/>
    <property type="match status" value="2"/>
</dbReference>
<dbReference type="AlphaFoldDB" id="A0AAJ1WT22"/>
<dbReference type="EMBL" id="JAUSUV010000003">
    <property type="protein sequence ID" value="MDQ0416546.1"/>
    <property type="molecule type" value="Genomic_DNA"/>
</dbReference>
<dbReference type="SUPFAM" id="SSF47413">
    <property type="entry name" value="lambda repressor-like DNA-binding domains"/>
    <property type="match status" value="1"/>
</dbReference>
<dbReference type="RefSeq" id="WP_307251105.1">
    <property type="nucleotide sequence ID" value="NZ_JAUSUV010000003.1"/>
</dbReference>
<dbReference type="InterPro" id="IPR010982">
    <property type="entry name" value="Lambda_DNA-bd_dom_sf"/>
</dbReference>
<organism evidence="2 3">
    <name type="scientific">Croceifilum oryzae</name>
    <dbReference type="NCBI Taxonomy" id="1553429"/>
    <lineage>
        <taxon>Bacteria</taxon>
        <taxon>Bacillati</taxon>
        <taxon>Bacillota</taxon>
        <taxon>Bacilli</taxon>
        <taxon>Bacillales</taxon>
        <taxon>Thermoactinomycetaceae</taxon>
        <taxon>Croceifilum</taxon>
    </lineage>
</organism>
<dbReference type="InterPro" id="IPR011990">
    <property type="entry name" value="TPR-like_helical_dom_sf"/>
</dbReference>
<dbReference type="SMART" id="SM00530">
    <property type="entry name" value="HTH_XRE"/>
    <property type="match status" value="1"/>
</dbReference>
<dbReference type="InterPro" id="IPR019734">
    <property type="entry name" value="TPR_rpt"/>
</dbReference>
<dbReference type="PROSITE" id="PS50943">
    <property type="entry name" value="HTH_CROC1"/>
    <property type="match status" value="1"/>
</dbReference>
<dbReference type="SMART" id="SM00028">
    <property type="entry name" value="TPR"/>
    <property type="match status" value="6"/>
</dbReference>
<dbReference type="GO" id="GO:0003677">
    <property type="term" value="F:DNA binding"/>
    <property type="evidence" value="ECO:0007669"/>
    <property type="project" value="InterPro"/>
</dbReference>
<sequence>MGNSTNSIFVTAELGAMFKNERKAREISQLELSDEIGIANSTISKIEKGVCKTNKVYLEKLCSYYGMSIDEFSAHHTIQPVIDKADTRLQLMAIEYDIDLMDLEQGIEDLRQFEEYSKLEGIKESLLVLFPYYLRGKYYEKKRKWNSALEQYGTVVQIINSSIENIDEENLKSACLNGMARVYLRQNYLDEALAYVDLGIEAFNPDSKRHHIQYNLWINKAIILERLNRDVEALLLVESVCERGSSSIRSGDAWLNLLLIRIELLNKLGRYDEAIHYVQEGLFLARVDGLYDHAFDLWSSLGESYAQKGLMVNAELCYQSALKLEGKIKRKHLAIKTHTHLGVVHCECGKLKLGQSTLVKAVQLAREYKDVQRLVKSLISLSQSLVMQNKDMEAYKHLIEARSISKEYNFGTLTFTVLLNMSDICKRNKLPDYQKVIEEFQELSIRLLKRDRALMTHQVETIRGV</sequence>
<gene>
    <name evidence="2" type="ORF">J2Z48_000713</name>
</gene>
<evidence type="ECO:0000313" key="2">
    <source>
        <dbReference type="EMBL" id="MDQ0416546.1"/>
    </source>
</evidence>
<protein>
    <submittedName>
        <fullName evidence="2">Tetratricopeptide (TPR) repeat protein</fullName>
    </submittedName>
</protein>
<name>A0AAJ1WT22_9BACL</name>
<accession>A0AAJ1WT22</accession>
<proteinExistence type="predicted"/>
<keyword evidence="3" id="KW-1185">Reference proteome</keyword>
<feature type="domain" description="HTH cro/C1-type" evidence="1">
    <location>
        <begin position="18"/>
        <end position="72"/>
    </location>
</feature>
<dbReference type="Pfam" id="PF01381">
    <property type="entry name" value="HTH_3"/>
    <property type="match status" value="1"/>
</dbReference>
<dbReference type="Gene3D" id="1.10.260.40">
    <property type="entry name" value="lambda repressor-like DNA-binding domains"/>
    <property type="match status" value="1"/>
</dbReference>
<dbReference type="InterPro" id="IPR001387">
    <property type="entry name" value="Cro/C1-type_HTH"/>
</dbReference>
<evidence type="ECO:0000259" key="1">
    <source>
        <dbReference type="PROSITE" id="PS50943"/>
    </source>
</evidence>
<evidence type="ECO:0000313" key="3">
    <source>
        <dbReference type="Proteomes" id="UP001238450"/>
    </source>
</evidence>